<feature type="transmembrane region" description="Helical" evidence="1">
    <location>
        <begin position="12"/>
        <end position="34"/>
    </location>
</feature>
<organism evidence="2 3">
    <name type="scientific">Gaopeijia maritima</name>
    <dbReference type="NCBI Taxonomy" id="3119007"/>
    <lineage>
        <taxon>Bacteria</taxon>
        <taxon>Pseudomonadati</taxon>
        <taxon>Gemmatimonadota</taxon>
        <taxon>Longimicrobiia</taxon>
        <taxon>Gaopeijiales</taxon>
        <taxon>Gaopeijiaceae</taxon>
        <taxon>Gaopeijia</taxon>
    </lineage>
</organism>
<keyword evidence="3" id="KW-1185">Reference proteome</keyword>
<keyword evidence="1" id="KW-1133">Transmembrane helix</keyword>
<evidence type="ECO:0000313" key="3">
    <source>
        <dbReference type="Proteomes" id="UP001484239"/>
    </source>
</evidence>
<protein>
    <recommendedName>
        <fullName evidence="4">DUF997 family protein</fullName>
    </recommendedName>
</protein>
<name>A0ABU9E9V2_9BACT</name>
<keyword evidence="1" id="KW-0472">Membrane</keyword>
<comment type="caution">
    <text evidence="2">The sequence shown here is derived from an EMBL/GenBank/DDBJ whole genome shotgun (WGS) entry which is preliminary data.</text>
</comment>
<gene>
    <name evidence="2" type="ORF">WI372_11095</name>
</gene>
<accession>A0ABU9E9V2</accession>
<evidence type="ECO:0000313" key="2">
    <source>
        <dbReference type="EMBL" id="MEK9501525.1"/>
    </source>
</evidence>
<dbReference type="Proteomes" id="UP001484239">
    <property type="component" value="Unassembled WGS sequence"/>
</dbReference>
<sequence>MRDEGFRRLGILLGTVCAVCWVIFLAIGSSGFTLLTPRGWFVGTLGVAVSFLVPFALVRAIGWVARGFSGHG</sequence>
<keyword evidence="1" id="KW-0812">Transmembrane</keyword>
<reference evidence="2 3" key="1">
    <citation type="submission" date="2024-02" db="EMBL/GenBank/DDBJ databases">
        <title>A novel Gemmatimonadota bacterium.</title>
        <authorList>
            <person name="Du Z.-J."/>
            <person name="Ye Y.-Q."/>
        </authorList>
    </citation>
    <scope>NUCLEOTIDE SEQUENCE [LARGE SCALE GENOMIC DNA]</scope>
    <source>
        <strain evidence="2 3">DH-20</strain>
    </source>
</reference>
<dbReference type="EMBL" id="JBBHLI010000006">
    <property type="protein sequence ID" value="MEK9501525.1"/>
    <property type="molecule type" value="Genomic_DNA"/>
</dbReference>
<evidence type="ECO:0000256" key="1">
    <source>
        <dbReference type="SAM" id="Phobius"/>
    </source>
</evidence>
<feature type="transmembrane region" description="Helical" evidence="1">
    <location>
        <begin position="40"/>
        <end position="65"/>
    </location>
</feature>
<proteinExistence type="predicted"/>
<evidence type="ECO:0008006" key="4">
    <source>
        <dbReference type="Google" id="ProtNLM"/>
    </source>
</evidence>
<dbReference type="RefSeq" id="WP_405281630.1">
    <property type="nucleotide sequence ID" value="NZ_CP144380.1"/>
</dbReference>